<gene>
    <name evidence="2" type="ORF">OVY01_21905</name>
</gene>
<name>A0ABT3ZTB7_9BURK</name>
<evidence type="ECO:0000313" key="2">
    <source>
        <dbReference type="EMBL" id="MCY0389799.1"/>
    </source>
</evidence>
<evidence type="ECO:0000313" key="3">
    <source>
        <dbReference type="Proteomes" id="UP001082899"/>
    </source>
</evidence>
<reference evidence="2" key="1">
    <citation type="submission" date="2022-11" db="EMBL/GenBank/DDBJ databases">
        <title>Robbsia betulipollinis sp. nov., isolated from pollen of birch (Betula pendula).</title>
        <authorList>
            <person name="Shi H."/>
            <person name="Ambika Manirajan B."/>
            <person name="Ratering S."/>
            <person name="Geissler-Plaum R."/>
            <person name="Schnell S."/>
        </authorList>
    </citation>
    <scope>NUCLEOTIDE SEQUENCE</scope>
    <source>
        <strain evidence="2">Bb-Pol-6</strain>
    </source>
</reference>
<dbReference type="Proteomes" id="UP001082899">
    <property type="component" value="Unassembled WGS sequence"/>
</dbReference>
<evidence type="ECO:0000256" key="1">
    <source>
        <dbReference type="SAM" id="MobiDB-lite"/>
    </source>
</evidence>
<comment type="caution">
    <text evidence="2">The sequence shown here is derived from an EMBL/GenBank/DDBJ whole genome shotgun (WGS) entry which is preliminary data.</text>
</comment>
<feature type="region of interest" description="Disordered" evidence="1">
    <location>
        <begin position="166"/>
        <end position="186"/>
    </location>
</feature>
<sequence length="186" mass="20660">MLGLLGLLGLLGEACLAGARQARACAVLGLSARTVQRWPRGEPDAVDRRAWRQHEPRHKLCAEERAELLAVANSPEFAHLPPSQIVARLANQQRYIASESMFYRILKAEQQLAHRRSERRHRPAASPARCMPMRGTNCIPGTSPICPRQSGTVFLSVPVSRHIQPQNRRLAGLRRGKQRAGQRSAA</sequence>
<keyword evidence="3" id="KW-1185">Reference proteome</keyword>
<organism evidence="2 3">
    <name type="scientific">Robbsia betulipollinis</name>
    <dbReference type="NCBI Taxonomy" id="2981849"/>
    <lineage>
        <taxon>Bacteria</taxon>
        <taxon>Pseudomonadati</taxon>
        <taxon>Pseudomonadota</taxon>
        <taxon>Betaproteobacteria</taxon>
        <taxon>Burkholderiales</taxon>
        <taxon>Burkholderiaceae</taxon>
        <taxon>Robbsia</taxon>
    </lineage>
</organism>
<dbReference type="RefSeq" id="WP_267849732.1">
    <property type="nucleotide sequence ID" value="NZ_JAPMXC010000012.1"/>
</dbReference>
<protein>
    <submittedName>
        <fullName evidence="2">Helix-turn-helix domain-containing protein</fullName>
    </submittedName>
</protein>
<proteinExistence type="predicted"/>
<dbReference type="EMBL" id="JAPMXC010000012">
    <property type="protein sequence ID" value="MCY0389799.1"/>
    <property type="molecule type" value="Genomic_DNA"/>
</dbReference>
<accession>A0ABT3ZTB7</accession>
<feature type="compositionally biased region" description="Basic residues" evidence="1">
    <location>
        <begin position="171"/>
        <end position="180"/>
    </location>
</feature>